<proteinExistence type="predicted"/>
<evidence type="ECO:0008006" key="4">
    <source>
        <dbReference type="Google" id="ProtNLM"/>
    </source>
</evidence>
<organism evidence="2 3">
    <name type="scientific">Roseovarius litoreus</name>
    <dbReference type="NCBI Taxonomy" id="1155722"/>
    <lineage>
        <taxon>Bacteria</taxon>
        <taxon>Pseudomonadati</taxon>
        <taxon>Pseudomonadota</taxon>
        <taxon>Alphaproteobacteria</taxon>
        <taxon>Rhodobacterales</taxon>
        <taxon>Roseobacteraceae</taxon>
        <taxon>Roseovarius</taxon>
    </lineage>
</organism>
<dbReference type="EMBL" id="FRCB01000004">
    <property type="protein sequence ID" value="SHM00941.1"/>
    <property type="molecule type" value="Genomic_DNA"/>
</dbReference>
<dbReference type="RefSeq" id="WP_149779311.1">
    <property type="nucleotide sequence ID" value="NZ_FRCB01000004.1"/>
</dbReference>
<evidence type="ECO:0000313" key="2">
    <source>
        <dbReference type="EMBL" id="SHM00941.1"/>
    </source>
</evidence>
<name>A0A1M7FA55_9RHOB</name>
<dbReference type="Proteomes" id="UP000322545">
    <property type="component" value="Unassembled WGS sequence"/>
</dbReference>
<dbReference type="Pfam" id="PF11249">
    <property type="entry name" value="DUF3047"/>
    <property type="match status" value="1"/>
</dbReference>
<dbReference type="AlphaFoldDB" id="A0A1M7FA55"/>
<accession>A0A1M7FA55</accession>
<feature type="signal peptide" evidence="1">
    <location>
        <begin position="1"/>
        <end position="19"/>
    </location>
</feature>
<dbReference type="InterPro" id="IPR021409">
    <property type="entry name" value="DUF3047"/>
</dbReference>
<evidence type="ECO:0000256" key="1">
    <source>
        <dbReference type="SAM" id="SignalP"/>
    </source>
</evidence>
<protein>
    <recommendedName>
        <fullName evidence="4">DUF3047 domain-containing protein</fullName>
    </recommendedName>
</protein>
<keyword evidence="3" id="KW-1185">Reference proteome</keyword>
<keyword evidence="1" id="KW-0732">Signal</keyword>
<sequence>MRLALSTGVMALAATMASASPIAFDGSWKHQKFSLFSGNDYALRGGALDMVSDASVSLLYRAVPETAWQASNASWLWQVSQSVPPTDLALKGGDDRNLAMYFVFLPQAEAERARGSRVTRLLSHEDVRVLVYVWGGDHAPGAFLDSPYLGPRGKTVVLRPAGTGEARERVDLAADFARAFGGERTALVGLAVSGDSDDTNTRITGRISGLTLQ</sequence>
<feature type="chain" id="PRO_5013087931" description="DUF3047 domain-containing protein" evidence="1">
    <location>
        <begin position="20"/>
        <end position="213"/>
    </location>
</feature>
<reference evidence="2 3" key="1">
    <citation type="submission" date="2016-11" db="EMBL/GenBank/DDBJ databases">
        <authorList>
            <person name="Varghese N."/>
            <person name="Submissions S."/>
        </authorList>
    </citation>
    <scope>NUCLEOTIDE SEQUENCE [LARGE SCALE GENOMIC DNA]</scope>
    <source>
        <strain evidence="2 3">DSM 28249</strain>
    </source>
</reference>
<gene>
    <name evidence="2" type="ORF">SAMN05443432_104112</name>
</gene>
<evidence type="ECO:0000313" key="3">
    <source>
        <dbReference type="Proteomes" id="UP000322545"/>
    </source>
</evidence>